<dbReference type="AlphaFoldDB" id="A0A239AZ44"/>
<evidence type="ECO:0000259" key="1">
    <source>
        <dbReference type="PROSITE" id="PS50943"/>
    </source>
</evidence>
<accession>A0A239AZ44</accession>
<evidence type="ECO:0000313" key="2">
    <source>
        <dbReference type="EMBL" id="SNS01006.1"/>
    </source>
</evidence>
<dbReference type="InterPro" id="IPR001387">
    <property type="entry name" value="Cro/C1-type_HTH"/>
</dbReference>
<organism evidence="2 3">
    <name type="scientific">Streptosporangium subroseum</name>
    <dbReference type="NCBI Taxonomy" id="106412"/>
    <lineage>
        <taxon>Bacteria</taxon>
        <taxon>Bacillati</taxon>
        <taxon>Actinomycetota</taxon>
        <taxon>Actinomycetes</taxon>
        <taxon>Streptosporangiales</taxon>
        <taxon>Streptosporangiaceae</taxon>
        <taxon>Streptosporangium</taxon>
    </lineage>
</organism>
<dbReference type="EMBL" id="FZOD01000002">
    <property type="protein sequence ID" value="SNS01006.1"/>
    <property type="molecule type" value="Genomic_DNA"/>
</dbReference>
<gene>
    <name evidence="2" type="ORF">SAMN05216276_1002257</name>
</gene>
<dbReference type="Gene3D" id="3.30.450.180">
    <property type="match status" value="1"/>
</dbReference>
<protein>
    <submittedName>
        <fullName evidence="2">Helix-turn-helix domain-containing protein</fullName>
    </submittedName>
</protein>
<dbReference type="PANTHER" id="PTHR35010:SF2">
    <property type="entry name" value="BLL4672 PROTEIN"/>
    <property type="match status" value="1"/>
</dbReference>
<reference evidence="2 3" key="1">
    <citation type="submission" date="2017-06" db="EMBL/GenBank/DDBJ databases">
        <authorList>
            <person name="Kim H.J."/>
            <person name="Triplett B.A."/>
        </authorList>
    </citation>
    <scope>NUCLEOTIDE SEQUENCE [LARGE SCALE GENOMIC DNA]</scope>
    <source>
        <strain evidence="2 3">CGMCC 4.2132</strain>
    </source>
</reference>
<dbReference type="Pfam" id="PF13560">
    <property type="entry name" value="HTH_31"/>
    <property type="match status" value="1"/>
</dbReference>
<evidence type="ECO:0000313" key="3">
    <source>
        <dbReference type="Proteomes" id="UP000198282"/>
    </source>
</evidence>
<feature type="domain" description="HTH cro/C1-type" evidence="1">
    <location>
        <begin position="36"/>
        <end position="83"/>
    </location>
</feature>
<dbReference type="InterPro" id="IPR041413">
    <property type="entry name" value="MLTR_LBD"/>
</dbReference>
<keyword evidence="3" id="KW-1185">Reference proteome</keyword>
<dbReference type="SMART" id="SM00530">
    <property type="entry name" value="HTH_XRE"/>
    <property type="match status" value="1"/>
</dbReference>
<dbReference type="GO" id="GO:0003677">
    <property type="term" value="F:DNA binding"/>
    <property type="evidence" value="ECO:0007669"/>
    <property type="project" value="InterPro"/>
</dbReference>
<dbReference type="Pfam" id="PF17765">
    <property type="entry name" value="MLTR_LBD"/>
    <property type="match status" value="1"/>
</dbReference>
<dbReference type="SUPFAM" id="SSF47413">
    <property type="entry name" value="lambda repressor-like DNA-binding domains"/>
    <property type="match status" value="1"/>
</dbReference>
<dbReference type="RefSeq" id="WP_218825099.1">
    <property type="nucleotide sequence ID" value="NZ_FZOD01000002.1"/>
</dbReference>
<dbReference type="InterPro" id="IPR010982">
    <property type="entry name" value="Lambda_DNA-bd_dom_sf"/>
</dbReference>
<dbReference type="Gene3D" id="1.10.260.40">
    <property type="entry name" value="lambda repressor-like DNA-binding domains"/>
    <property type="match status" value="1"/>
</dbReference>
<dbReference type="CDD" id="cd00093">
    <property type="entry name" value="HTH_XRE"/>
    <property type="match status" value="1"/>
</dbReference>
<sequence length="279" mass="31735">MMDIDNRLGEYLRARRELVTIKEVDLPVYGRRRTPGLRRDEVAFLAGISTDYYTRLEQGRELNPSDHVLMALARALQLDADASRYLYELARPHTRPPAVITEREQINPAMARFLRGWTDTPVFVISHCLDVLAANPLVDALFEDLDCKDNCLRMIFLSEGAPELYADWEKAASYKTAFLRAAMRADDEHPILTSLVEELSSHSAEFRRLWSRHDVRIRRNEIKELCHPRIGRVSLRWDAFHVSGSPGQQLLVLAPEPGSPSEEALATLNRARDSTSAQG</sequence>
<proteinExistence type="predicted"/>
<dbReference type="PANTHER" id="PTHR35010">
    <property type="entry name" value="BLL4672 PROTEIN-RELATED"/>
    <property type="match status" value="1"/>
</dbReference>
<name>A0A239AZ44_9ACTN</name>
<dbReference type="PROSITE" id="PS50943">
    <property type="entry name" value="HTH_CROC1"/>
    <property type="match status" value="1"/>
</dbReference>
<dbReference type="Proteomes" id="UP000198282">
    <property type="component" value="Unassembled WGS sequence"/>
</dbReference>